<feature type="transmembrane region" description="Helical" evidence="1">
    <location>
        <begin position="121"/>
        <end position="141"/>
    </location>
</feature>
<feature type="transmembrane region" description="Helical" evidence="1">
    <location>
        <begin position="31"/>
        <end position="48"/>
    </location>
</feature>
<keyword evidence="1" id="KW-0472">Membrane</keyword>
<sequence>MFSEQTLLTRVIWIALGLIMLDALIQREWSLAFIALATLALSFAPILVARWAEIDVPPSFLTAIVIFVGATLFMGEVLDFYNRFWWWDIAMHGGSAIGFGLIGFVAVFMMFQGDRYAAPHWAIAFFAFAFALSIGTLWEIFEFAMDQTFGTNMQKSGLMDTITDLIVNTIGAALGAASGFAYLKGRAYGGLTGVIDEFIRRNPRLFRRLRRK</sequence>
<accession>A0A1H7TX68</accession>
<feature type="transmembrane region" description="Helical" evidence="1">
    <location>
        <begin position="60"/>
        <end position="78"/>
    </location>
</feature>
<keyword evidence="1" id="KW-1133">Transmembrane helix</keyword>
<dbReference type="EMBL" id="FOAG01000009">
    <property type="protein sequence ID" value="SEL89058.1"/>
    <property type="molecule type" value="Genomic_DNA"/>
</dbReference>
<organism evidence="2 3">
    <name type="scientific">Roseovarius azorensis</name>
    <dbReference type="NCBI Taxonomy" id="1287727"/>
    <lineage>
        <taxon>Bacteria</taxon>
        <taxon>Pseudomonadati</taxon>
        <taxon>Pseudomonadota</taxon>
        <taxon>Alphaproteobacteria</taxon>
        <taxon>Rhodobacterales</taxon>
        <taxon>Roseobacteraceae</taxon>
        <taxon>Roseovarius</taxon>
    </lineage>
</organism>
<gene>
    <name evidence="2" type="ORF">SAMN05443999_10968</name>
</gene>
<dbReference type="OrthoDB" id="4966203at2"/>
<dbReference type="STRING" id="1287727.SAMN05443999_10968"/>
<evidence type="ECO:0000256" key="1">
    <source>
        <dbReference type="SAM" id="Phobius"/>
    </source>
</evidence>
<feature type="transmembrane region" description="Helical" evidence="1">
    <location>
        <begin position="7"/>
        <end position="25"/>
    </location>
</feature>
<keyword evidence="1" id="KW-0812">Transmembrane</keyword>
<evidence type="ECO:0000313" key="2">
    <source>
        <dbReference type="EMBL" id="SEL89058.1"/>
    </source>
</evidence>
<protein>
    <recommendedName>
        <fullName evidence="4">Membrane protein YjdF</fullName>
    </recommendedName>
</protein>
<evidence type="ECO:0000313" key="3">
    <source>
        <dbReference type="Proteomes" id="UP000199582"/>
    </source>
</evidence>
<proteinExistence type="predicted"/>
<feature type="transmembrane region" description="Helical" evidence="1">
    <location>
        <begin position="84"/>
        <end position="109"/>
    </location>
</feature>
<dbReference type="Pfam" id="PF09997">
    <property type="entry name" value="DUF2238"/>
    <property type="match status" value="1"/>
</dbReference>
<keyword evidence="3" id="KW-1185">Reference proteome</keyword>
<dbReference type="RefSeq" id="WP_093038074.1">
    <property type="nucleotide sequence ID" value="NZ_FOAG01000009.1"/>
</dbReference>
<feature type="transmembrane region" description="Helical" evidence="1">
    <location>
        <begin position="161"/>
        <end position="183"/>
    </location>
</feature>
<evidence type="ECO:0008006" key="4">
    <source>
        <dbReference type="Google" id="ProtNLM"/>
    </source>
</evidence>
<dbReference type="Proteomes" id="UP000199582">
    <property type="component" value="Unassembled WGS sequence"/>
</dbReference>
<dbReference type="AlphaFoldDB" id="A0A1H7TX68"/>
<reference evidence="2 3" key="1">
    <citation type="submission" date="2016-10" db="EMBL/GenBank/DDBJ databases">
        <authorList>
            <person name="de Groot N.N."/>
        </authorList>
    </citation>
    <scope>NUCLEOTIDE SEQUENCE [LARGE SCALE GENOMIC DNA]</scope>
    <source>
        <strain evidence="2 3">DSM 100674</strain>
    </source>
</reference>
<dbReference type="InterPro" id="IPR014509">
    <property type="entry name" value="YjdF-like"/>
</dbReference>
<name>A0A1H7TX68_9RHOB</name>